<sequence length="101" mass="10652">MKFTILSLLVLVLVAACLMSPTYAGETTEAVEARGKQKDETCDYAALNQATNKICSLVNKDGWLQSQFLLVKGLTAIAAKICNAVVGLTVANLKCGCGIAQ</sequence>
<protein>
    <submittedName>
        <fullName evidence="2">Uncharacterized protein</fullName>
    </submittedName>
</protein>
<dbReference type="Proteomes" id="UP001200034">
    <property type="component" value="Unassembled WGS sequence"/>
</dbReference>
<evidence type="ECO:0000313" key="2">
    <source>
        <dbReference type="EMBL" id="KAH8387932.1"/>
    </source>
</evidence>
<organism evidence="2 3">
    <name type="scientific">Drosophila rubida</name>
    <dbReference type="NCBI Taxonomy" id="30044"/>
    <lineage>
        <taxon>Eukaryota</taxon>
        <taxon>Metazoa</taxon>
        <taxon>Ecdysozoa</taxon>
        <taxon>Arthropoda</taxon>
        <taxon>Hexapoda</taxon>
        <taxon>Insecta</taxon>
        <taxon>Pterygota</taxon>
        <taxon>Neoptera</taxon>
        <taxon>Endopterygota</taxon>
        <taxon>Diptera</taxon>
        <taxon>Brachycera</taxon>
        <taxon>Muscomorpha</taxon>
        <taxon>Ephydroidea</taxon>
        <taxon>Drosophilidae</taxon>
        <taxon>Drosophila</taxon>
    </lineage>
</organism>
<gene>
    <name evidence="2" type="ORF">KR093_010378</name>
</gene>
<comment type="caution">
    <text evidence="2">The sequence shown here is derived from an EMBL/GenBank/DDBJ whole genome shotgun (WGS) entry which is preliminary data.</text>
</comment>
<keyword evidence="3" id="KW-1185">Reference proteome</keyword>
<evidence type="ECO:0000256" key="1">
    <source>
        <dbReference type="SAM" id="SignalP"/>
    </source>
</evidence>
<accession>A0AAD4KFD3</accession>
<name>A0AAD4KFD3_9MUSC</name>
<keyword evidence="1" id="KW-0732">Signal</keyword>
<proteinExistence type="predicted"/>
<evidence type="ECO:0000313" key="3">
    <source>
        <dbReference type="Proteomes" id="UP001200034"/>
    </source>
</evidence>
<reference evidence="2" key="1">
    <citation type="journal article" date="2021" name="Mol. Ecol. Resour.">
        <title>Phylogenomic analyses of the genus Drosophila reveals genomic signals of climate adaptation.</title>
        <authorList>
            <person name="Li F."/>
            <person name="Rane R.V."/>
            <person name="Luria V."/>
            <person name="Xiong Z."/>
            <person name="Chen J."/>
            <person name="Li Z."/>
            <person name="Catullo R.A."/>
            <person name="Griffin P.C."/>
            <person name="Schiffer M."/>
            <person name="Pearce S."/>
            <person name="Lee S.F."/>
            <person name="McElroy K."/>
            <person name="Stocker A."/>
            <person name="Shirriffs J."/>
            <person name="Cockerell F."/>
            <person name="Coppin C."/>
            <person name="Sgro C.M."/>
            <person name="Karger A."/>
            <person name="Cain J.W."/>
            <person name="Weber J.A."/>
            <person name="Santpere G."/>
            <person name="Kirschner M.W."/>
            <person name="Hoffmann A.A."/>
            <person name="Oakeshott J.G."/>
            <person name="Zhang G."/>
        </authorList>
    </citation>
    <scope>NUCLEOTIDE SEQUENCE</scope>
    <source>
        <strain evidence="2">BGI-SZ-2011g</strain>
    </source>
</reference>
<dbReference type="PROSITE" id="PS51257">
    <property type="entry name" value="PROKAR_LIPOPROTEIN"/>
    <property type="match status" value="1"/>
</dbReference>
<dbReference type="EMBL" id="JAJJHW010000095">
    <property type="protein sequence ID" value="KAH8387932.1"/>
    <property type="molecule type" value="Genomic_DNA"/>
</dbReference>
<dbReference type="AlphaFoldDB" id="A0AAD4KFD3"/>
<feature type="chain" id="PRO_5042274998" evidence="1">
    <location>
        <begin position="25"/>
        <end position="101"/>
    </location>
</feature>
<feature type="signal peptide" evidence="1">
    <location>
        <begin position="1"/>
        <end position="24"/>
    </location>
</feature>